<protein>
    <submittedName>
        <fullName evidence="1">Uncharacterized protein</fullName>
    </submittedName>
</protein>
<name>A0A917Z1D1_9ALTE</name>
<keyword evidence="2" id="KW-1185">Reference proteome</keyword>
<dbReference type="EMBL" id="BMLS01000003">
    <property type="protein sequence ID" value="GGO70261.1"/>
    <property type="molecule type" value="Genomic_DNA"/>
</dbReference>
<accession>A0A917Z1D1</accession>
<reference evidence="1" key="1">
    <citation type="journal article" date="2014" name="Int. J. Syst. Evol. Microbiol.">
        <title>Complete genome sequence of Corynebacterium casei LMG S-19264T (=DSM 44701T), isolated from a smear-ripened cheese.</title>
        <authorList>
            <consortium name="US DOE Joint Genome Institute (JGI-PGF)"/>
            <person name="Walter F."/>
            <person name="Albersmeier A."/>
            <person name="Kalinowski J."/>
            <person name="Ruckert C."/>
        </authorList>
    </citation>
    <scope>NUCLEOTIDE SEQUENCE</scope>
    <source>
        <strain evidence="1">CGMCC 1.7086</strain>
    </source>
</reference>
<evidence type="ECO:0000313" key="2">
    <source>
        <dbReference type="Proteomes" id="UP000606935"/>
    </source>
</evidence>
<dbReference type="AlphaFoldDB" id="A0A917Z1D1"/>
<reference evidence="1" key="2">
    <citation type="submission" date="2020-09" db="EMBL/GenBank/DDBJ databases">
        <authorList>
            <person name="Sun Q."/>
            <person name="Zhou Y."/>
        </authorList>
    </citation>
    <scope>NUCLEOTIDE SEQUENCE</scope>
    <source>
        <strain evidence="1">CGMCC 1.7086</strain>
    </source>
</reference>
<dbReference type="Proteomes" id="UP000606935">
    <property type="component" value="Unassembled WGS sequence"/>
</dbReference>
<comment type="caution">
    <text evidence="1">The sequence shown here is derived from an EMBL/GenBank/DDBJ whole genome shotgun (WGS) entry which is preliminary data.</text>
</comment>
<proteinExistence type="predicted"/>
<gene>
    <name evidence="1" type="ORF">GCM10010982_23340</name>
</gene>
<organism evidence="1 2">
    <name type="scientific">Bowmanella pacifica</name>
    <dbReference type="NCBI Taxonomy" id="502051"/>
    <lineage>
        <taxon>Bacteria</taxon>
        <taxon>Pseudomonadati</taxon>
        <taxon>Pseudomonadota</taxon>
        <taxon>Gammaproteobacteria</taxon>
        <taxon>Alteromonadales</taxon>
        <taxon>Alteromonadaceae</taxon>
        <taxon>Bowmanella</taxon>
    </lineage>
</organism>
<sequence length="86" mass="9766">MQKLCINTVSAVEPYNSNGTEHVRLFPAPIWCNLQTHARQGPQSMLKNDYAKVRNLSVFKHGTLPAINIVMFQGEKIETQGYEFKS</sequence>
<evidence type="ECO:0000313" key="1">
    <source>
        <dbReference type="EMBL" id="GGO70261.1"/>
    </source>
</evidence>